<protein>
    <recommendedName>
        <fullName evidence="5">Cell-wall binding lipoprotein</fullName>
    </recommendedName>
</protein>
<evidence type="ECO:0000256" key="2">
    <source>
        <dbReference type="SAM" id="SignalP"/>
    </source>
</evidence>
<proteinExistence type="predicted"/>
<dbReference type="InterPro" id="IPR036785">
    <property type="entry name" value="YkyA-like_sf"/>
</dbReference>
<dbReference type="RefSeq" id="WP_119116149.1">
    <property type="nucleotide sequence ID" value="NZ_QWVS01000011.1"/>
</dbReference>
<dbReference type="Proteomes" id="UP000266016">
    <property type="component" value="Unassembled WGS sequence"/>
</dbReference>
<feature type="chain" id="PRO_5017254595" description="Cell-wall binding lipoprotein" evidence="2">
    <location>
        <begin position="24"/>
        <end position="219"/>
    </location>
</feature>
<dbReference type="AlphaFoldDB" id="A0A398BCQ9"/>
<keyword evidence="1" id="KW-0175">Coiled coil</keyword>
<evidence type="ECO:0000313" key="3">
    <source>
        <dbReference type="EMBL" id="RID87632.1"/>
    </source>
</evidence>
<dbReference type="EMBL" id="QWVS01000011">
    <property type="protein sequence ID" value="RID87632.1"/>
    <property type="molecule type" value="Genomic_DNA"/>
</dbReference>
<keyword evidence="4" id="KW-1185">Reference proteome</keyword>
<evidence type="ECO:0008006" key="5">
    <source>
        <dbReference type="Google" id="ProtNLM"/>
    </source>
</evidence>
<dbReference type="InterPro" id="IPR019454">
    <property type="entry name" value="Lipoprot_YkyA-like"/>
</dbReference>
<feature type="coiled-coil region" evidence="1">
    <location>
        <begin position="163"/>
        <end position="190"/>
    </location>
</feature>
<evidence type="ECO:0000256" key="1">
    <source>
        <dbReference type="SAM" id="Coils"/>
    </source>
</evidence>
<gene>
    <name evidence="3" type="ORF">D1953_05455</name>
</gene>
<organism evidence="3 4">
    <name type="scientific">Peribacillus asahii</name>
    <dbReference type="NCBI Taxonomy" id="228899"/>
    <lineage>
        <taxon>Bacteria</taxon>
        <taxon>Bacillati</taxon>
        <taxon>Bacillota</taxon>
        <taxon>Bacilli</taxon>
        <taxon>Bacillales</taxon>
        <taxon>Bacillaceae</taxon>
        <taxon>Peribacillus</taxon>
    </lineage>
</organism>
<reference evidence="3 4" key="1">
    <citation type="submission" date="2018-08" db="EMBL/GenBank/DDBJ databases">
        <title>Bacillus jemisoniae sp. nov., Bacillus chryseoplanitiae sp. nov., Bacillus resnikiae sp. nov., and Bacillus frankliniae sp. nov., isolated from Viking spacecraft and associated surfaces.</title>
        <authorList>
            <person name="Seuylemezian A."/>
            <person name="Vaishampayan P."/>
        </authorList>
    </citation>
    <scope>NUCLEOTIDE SEQUENCE [LARGE SCALE GENOMIC DNA]</scope>
    <source>
        <strain evidence="3 4">MA001</strain>
    </source>
</reference>
<dbReference type="Gene3D" id="1.20.120.570">
    <property type="entry name" value="YkyA-like"/>
    <property type="match status" value="1"/>
</dbReference>
<dbReference type="SUPFAM" id="SSF140423">
    <property type="entry name" value="MW0975(SA0943)-like"/>
    <property type="match status" value="1"/>
</dbReference>
<dbReference type="PROSITE" id="PS51257">
    <property type="entry name" value="PROKAR_LIPOPROTEIN"/>
    <property type="match status" value="1"/>
</dbReference>
<dbReference type="Pfam" id="PF10368">
    <property type="entry name" value="YkyA"/>
    <property type="match status" value="1"/>
</dbReference>
<accession>A0A398BCQ9</accession>
<feature type="signal peptide" evidence="2">
    <location>
        <begin position="1"/>
        <end position="23"/>
    </location>
</feature>
<keyword evidence="2" id="KW-0732">Signal</keyword>
<evidence type="ECO:0000313" key="4">
    <source>
        <dbReference type="Proteomes" id="UP000266016"/>
    </source>
</evidence>
<comment type="caution">
    <text evidence="3">The sequence shown here is derived from an EMBL/GenBank/DDBJ whole genome shotgun (WGS) entry which is preliminary data.</text>
</comment>
<name>A0A398BCQ9_9BACI</name>
<sequence>MHKHLSILAIVLCSTILLSGCWASVSPEEKVYRILEESVKKEHEFEEQHKRITQLEKEEKKIYKDIIELGWRQSDSIRVLAEEALDNIEKREKFLAVEHKKIQASQKTSMKMEDQIDKIERKEIEKQVITLHKTMNKRYETYEKLYEAYGQSLVYDRELYEMFTKETLKMDQLQEQIEKINKSYEKVLRYYEQFNELTEKFMRQKADFYRKNELGNDEE</sequence>